<gene>
    <name evidence="7" type="ORF">QTJ16_003505</name>
</gene>
<evidence type="ECO:0000313" key="8">
    <source>
        <dbReference type="Proteomes" id="UP001285354"/>
    </source>
</evidence>
<organism evidence="7 8">
    <name type="scientific">Diplocarpon rosae</name>
    <dbReference type="NCBI Taxonomy" id="946125"/>
    <lineage>
        <taxon>Eukaryota</taxon>
        <taxon>Fungi</taxon>
        <taxon>Dikarya</taxon>
        <taxon>Ascomycota</taxon>
        <taxon>Pezizomycotina</taxon>
        <taxon>Leotiomycetes</taxon>
        <taxon>Helotiales</taxon>
        <taxon>Drepanopezizaceae</taxon>
        <taxon>Diplocarpon</taxon>
    </lineage>
</organism>
<accession>A0AAD9T2H2</accession>
<dbReference type="GO" id="GO:0005634">
    <property type="term" value="C:nucleus"/>
    <property type="evidence" value="ECO:0007669"/>
    <property type="project" value="TreeGrafter"/>
</dbReference>
<evidence type="ECO:0000256" key="2">
    <source>
        <dbReference type="ARBA" id="ARBA00004173"/>
    </source>
</evidence>
<feature type="region of interest" description="Disordered" evidence="6">
    <location>
        <begin position="131"/>
        <end position="178"/>
    </location>
</feature>
<dbReference type="EMBL" id="JAUBYV010000004">
    <property type="protein sequence ID" value="KAK2627539.1"/>
    <property type="molecule type" value="Genomic_DNA"/>
</dbReference>
<evidence type="ECO:0000256" key="1">
    <source>
        <dbReference type="ARBA" id="ARBA00003548"/>
    </source>
</evidence>
<dbReference type="Proteomes" id="UP001285354">
    <property type="component" value="Unassembled WGS sequence"/>
</dbReference>
<dbReference type="GO" id="GO:0005739">
    <property type="term" value="C:mitochondrion"/>
    <property type="evidence" value="ECO:0007669"/>
    <property type="project" value="UniProtKB-SubCell"/>
</dbReference>
<protein>
    <recommendedName>
        <fullName evidence="4">Required for respiratory growth protein 9, mitochondrial</fullName>
    </recommendedName>
</protein>
<comment type="function">
    <text evidence="1">Required for respiratory activity and maintenance and expression of the mitochondrial genome.</text>
</comment>
<proteinExistence type="inferred from homology"/>
<reference evidence="7" key="1">
    <citation type="submission" date="2023-06" db="EMBL/GenBank/DDBJ databases">
        <title>Draft genome of Marssonina rosae.</title>
        <authorList>
            <person name="Cheng Q."/>
        </authorList>
    </citation>
    <scope>NUCLEOTIDE SEQUENCE</scope>
    <source>
        <strain evidence="7">R4</strain>
    </source>
</reference>
<sequence length="399" mass="45605">MTCRCSANILKFFIRNVAHLDLPLNARYSACRLQKSSARSLAPRVHHGRFALSSRAYSSESFSHSADGIRSKRSGQIDAVAELSLDSIDSILAETNAQILPPKEASRLHDKTSHEYETPLTSLLEDIPRKVPRQKDTTSLMTDEVLAKATRKESSCSKKTEEPKERPALGQNGSRTLVRRAGGTANTSFTLHYSAQPSQKLFEPVKSHGITTKKPVPNTRTVQENNPMQKTVPDDWEDRREPWMKAKERIKQKYPEGYQPMKKLSPDAIAGIRALHAQMPDHYTVPLLSREFEVSPESIIRILRTKWKPNAEEEADRQRRWHKRGQSVWKRWADMGKKPPKQWRLLGIGNGKPEWLLRRQSKYKPPPLPALITTARRKEQKQQLQDRGEIDSDLADKIF</sequence>
<dbReference type="PANTHER" id="PTHR13475:SF3">
    <property type="entry name" value="NEUGRIN"/>
    <property type="match status" value="1"/>
</dbReference>
<evidence type="ECO:0000256" key="3">
    <source>
        <dbReference type="ARBA" id="ARBA00010895"/>
    </source>
</evidence>
<keyword evidence="5" id="KW-0809">Transit peptide</keyword>
<evidence type="ECO:0000256" key="4">
    <source>
        <dbReference type="ARBA" id="ARBA00013566"/>
    </source>
</evidence>
<dbReference type="AlphaFoldDB" id="A0AAD9T2H2"/>
<comment type="caution">
    <text evidence="7">The sequence shown here is derived from an EMBL/GenBank/DDBJ whole genome shotgun (WGS) entry which is preliminary data.</text>
</comment>
<dbReference type="PANTHER" id="PTHR13475">
    <property type="entry name" value="NEUGRIN"/>
    <property type="match status" value="1"/>
</dbReference>
<keyword evidence="8" id="KW-1185">Reference proteome</keyword>
<comment type="subcellular location">
    <subcellularLocation>
        <location evidence="2">Mitochondrion</location>
    </subcellularLocation>
</comment>
<evidence type="ECO:0000256" key="6">
    <source>
        <dbReference type="SAM" id="MobiDB-lite"/>
    </source>
</evidence>
<dbReference type="Pfam" id="PF06413">
    <property type="entry name" value="Neugrin"/>
    <property type="match status" value="1"/>
</dbReference>
<evidence type="ECO:0000256" key="5">
    <source>
        <dbReference type="ARBA" id="ARBA00022946"/>
    </source>
</evidence>
<feature type="compositionally biased region" description="Polar residues" evidence="6">
    <location>
        <begin position="218"/>
        <end position="229"/>
    </location>
</feature>
<comment type="similarity">
    <text evidence="3">Belongs to the RRG9 family.</text>
</comment>
<evidence type="ECO:0000313" key="7">
    <source>
        <dbReference type="EMBL" id="KAK2627539.1"/>
    </source>
</evidence>
<name>A0AAD9T2H2_9HELO</name>
<feature type="region of interest" description="Disordered" evidence="6">
    <location>
        <begin position="208"/>
        <end position="235"/>
    </location>
</feature>
<dbReference type="InterPro" id="IPR010487">
    <property type="entry name" value="NGRN/Rrg9"/>
</dbReference>
<feature type="compositionally biased region" description="Basic and acidic residues" evidence="6">
    <location>
        <begin position="150"/>
        <end position="167"/>
    </location>
</feature>